<dbReference type="Gene3D" id="1.20.1070.10">
    <property type="entry name" value="Rhodopsin 7-helix transmembrane proteins"/>
    <property type="match status" value="1"/>
</dbReference>
<keyword evidence="2" id="KW-1185">Reference proteome</keyword>
<evidence type="ECO:0000313" key="3">
    <source>
        <dbReference type="WBParaSite" id="MBELARI_LOCUS14433"/>
    </source>
</evidence>
<dbReference type="Pfam" id="PF10321">
    <property type="entry name" value="7TM_GPCR_Srt"/>
    <property type="match status" value="1"/>
</dbReference>
<keyword evidence="1" id="KW-1133">Transmembrane helix</keyword>
<evidence type="ECO:0000313" key="2">
    <source>
        <dbReference type="Proteomes" id="UP000887575"/>
    </source>
</evidence>
<evidence type="ECO:0000256" key="1">
    <source>
        <dbReference type="SAM" id="Phobius"/>
    </source>
</evidence>
<accession>A0AAF3EK96</accession>
<dbReference type="InterPro" id="IPR019425">
    <property type="entry name" value="7TM_GPCR_serpentine_rcpt_Srt"/>
</dbReference>
<reference evidence="3" key="1">
    <citation type="submission" date="2024-02" db="UniProtKB">
        <authorList>
            <consortium name="WormBaseParasite"/>
        </authorList>
    </citation>
    <scope>IDENTIFICATION</scope>
</reference>
<dbReference type="WBParaSite" id="MBELARI_LOCUS14433">
    <property type="protein sequence ID" value="MBELARI_LOCUS14433"/>
    <property type="gene ID" value="MBELARI_LOCUS14433"/>
</dbReference>
<proteinExistence type="predicted"/>
<feature type="transmembrane region" description="Helical" evidence="1">
    <location>
        <begin position="278"/>
        <end position="298"/>
    </location>
</feature>
<keyword evidence="1" id="KW-0472">Membrane</keyword>
<dbReference type="Proteomes" id="UP000887575">
    <property type="component" value="Unassembled WGS sequence"/>
</dbReference>
<feature type="transmembrane region" description="Helical" evidence="1">
    <location>
        <begin position="159"/>
        <end position="183"/>
    </location>
</feature>
<sequence length="332" mass="37768">MTKYRYFNDSLLLQIYALYKGDDVLRLDAECAEGNNPHPKNLIQGSIYLSVGSFFITLYAFCLIAMAQEKFMKIICYRILFVVGFVDIFSLVPSSILPGYFLVMGYSFCDSPLLNLWIATLCFADWCVYCALSVVLGVNRCVDFIGPQLQQTLFGGWRLVLWILPPFIYGASVYFTCPPLVYLTPTASYYFAAKPEHSIMPMIFLYNNIGVAICILFLNSLMLILMYRAHRKMNANTNKIQTVIAIQCFGICTTVMITGIFYCTICSGFIVLPPIMYLVTNGSWQFSNSSMAIFYMVVNKSMRREVLKLIYRITPLGRIQRYKVTSSSNQTA</sequence>
<feature type="transmembrane region" description="Helical" evidence="1">
    <location>
        <begin position="203"/>
        <end position="227"/>
    </location>
</feature>
<feature type="transmembrane region" description="Helical" evidence="1">
    <location>
        <begin position="114"/>
        <end position="138"/>
    </location>
</feature>
<keyword evidence="1" id="KW-0812">Transmembrane</keyword>
<dbReference type="SUPFAM" id="SSF81321">
    <property type="entry name" value="Family A G protein-coupled receptor-like"/>
    <property type="match status" value="1"/>
</dbReference>
<name>A0AAF3EK96_9BILA</name>
<protein>
    <submittedName>
        <fullName evidence="3">Uncharacterized protein</fullName>
    </submittedName>
</protein>
<dbReference type="AlphaFoldDB" id="A0AAF3EK96"/>
<feature type="transmembrane region" description="Helical" evidence="1">
    <location>
        <begin position="47"/>
        <end position="67"/>
    </location>
</feature>
<feature type="transmembrane region" description="Helical" evidence="1">
    <location>
        <begin position="248"/>
        <end position="272"/>
    </location>
</feature>
<organism evidence="2 3">
    <name type="scientific">Mesorhabditis belari</name>
    <dbReference type="NCBI Taxonomy" id="2138241"/>
    <lineage>
        <taxon>Eukaryota</taxon>
        <taxon>Metazoa</taxon>
        <taxon>Ecdysozoa</taxon>
        <taxon>Nematoda</taxon>
        <taxon>Chromadorea</taxon>
        <taxon>Rhabditida</taxon>
        <taxon>Rhabditina</taxon>
        <taxon>Rhabditomorpha</taxon>
        <taxon>Rhabditoidea</taxon>
        <taxon>Rhabditidae</taxon>
        <taxon>Mesorhabditinae</taxon>
        <taxon>Mesorhabditis</taxon>
    </lineage>
</organism>
<dbReference type="PANTHER" id="PTHR23021">
    <property type="entry name" value="SERPENTINE RECEPTOR, CLASS T"/>
    <property type="match status" value="1"/>
</dbReference>
<feature type="transmembrane region" description="Helical" evidence="1">
    <location>
        <begin position="79"/>
        <end position="102"/>
    </location>
</feature>